<dbReference type="EMBL" id="DS114110">
    <property type="protein sequence ID" value="EAX90411.1"/>
    <property type="molecule type" value="Genomic_DNA"/>
</dbReference>
<name>A2FXE8_TRIV3</name>
<organism evidence="1 2">
    <name type="scientific">Trichomonas vaginalis (strain ATCC PRA-98 / G3)</name>
    <dbReference type="NCBI Taxonomy" id="412133"/>
    <lineage>
        <taxon>Eukaryota</taxon>
        <taxon>Metamonada</taxon>
        <taxon>Parabasalia</taxon>
        <taxon>Trichomonadida</taxon>
        <taxon>Trichomonadidae</taxon>
        <taxon>Trichomonas</taxon>
    </lineage>
</organism>
<dbReference type="OrthoDB" id="10531330at2759"/>
<protein>
    <recommendedName>
        <fullName evidence="3">Condensation domain-containing protein</fullName>
    </recommendedName>
</protein>
<dbReference type="KEGG" id="tva:4748096"/>
<accession>A2FXE8</accession>
<evidence type="ECO:0008006" key="3">
    <source>
        <dbReference type="Google" id="ProtNLM"/>
    </source>
</evidence>
<reference evidence="1" key="2">
    <citation type="journal article" date="2007" name="Science">
        <title>Draft genome sequence of the sexually transmitted pathogen Trichomonas vaginalis.</title>
        <authorList>
            <person name="Carlton J.M."/>
            <person name="Hirt R.P."/>
            <person name="Silva J.C."/>
            <person name="Delcher A.L."/>
            <person name="Schatz M."/>
            <person name="Zhao Q."/>
            <person name="Wortman J.R."/>
            <person name="Bidwell S.L."/>
            <person name="Alsmark U.C.M."/>
            <person name="Besteiro S."/>
            <person name="Sicheritz-Ponten T."/>
            <person name="Noel C.J."/>
            <person name="Dacks J.B."/>
            <person name="Foster P.G."/>
            <person name="Simillion C."/>
            <person name="Van de Peer Y."/>
            <person name="Miranda-Saavedra D."/>
            <person name="Barton G.J."/>
            <person name="Westrop G.D."/>
            <person name="Mueller S."/>
            <person name="Dessi D."/>
            <person name="Fiori P.L."/>
            <person name="Ren Q."/>
            <person name="Paulsen I."/>
            <person name="Zhang H."/>
            <person name="Bastida-Corcuera F.D."/>
            <person name="Simoes-Barbosa A."/>
            <person name="Brown M.T."/>
            <person name="Hayes R.D."/>
            <person name="Mukherjee M."/>
            <person name="Okumura C.Y."/>
            <person name="Schneider R."/>
            <person name="Smith A.J."/>
            <person name="Vanacova S."/>
            <person name="Villalvazo M."/>
            <person name="Haas B.J."/>
            <person name="Pertea M."/>
            <person name="Feldblyum T.V."/>
            <person name="Utterback T.R."/>
            <person name="Shu C.L."/>
            <person name="Osoegawa K."/>
            <person name="de Jong P.J."/>
            <person name="Hrdy I."/>
            <person name="Horvathova L."/>
            <person name="Zubacova Z."/>
            <person name="Dolezal P."/>
            <person name="Malik S.B."/>
            <person name="Logsdon J.M. Jr."/>
            <person name="Henze K."/>
            <person name="Gupta A."/>
            <person name="Wang C.C."/>
            <person name="Dunne R.L."/>
            <person name="Upcroft J.A."/>
            <person name="Upcroft P."/>
            <person name="White O."/>
            <person name="Salzberg S.L."/>
            <person name="Tang P."/>
            <person name="Chiu C.-H."/>
            <person name="Lee Y.-S."/>
            <person name="Embley T.M."/>
            <person name="Coombs G.H."/>
            <person name="Mottram J.C."/>
            <person name="Tachezy J."/>
            <person name="Fraser-Liggett C.M."/>
            <person name="Johnson P.J."/>
        </authorList>
    </citation>
    <scope>NUCLEOTIDE SEQUENCE [LARGE SCALE GENOMIC DNA]</scope>
    <source>
        <strain evidence="1">G3</strain>
    </source>
</reference>
<gene>
    <name evidence="1" type="ORF">TVAG_488650</name>
</gene>
<dbReference type="VEuPathDB" id="TrichDB:TVAGG3_0432350"/>
<evidence type="ECO:0000313" key="1">
    <source>
        <dbReference type="EMBL" id="EAX90411.1"/>
    </source>
</evidence>
<reference evidence="1" key="1">
    <citation type="submission" date="2006-10" db="EMBL/GenBank/DDBJ databases">
        <authorList>
            <person name="Amadeo P."/>
            <person name="Zhao Q."/>
            <person name="Wortman J."/>
            <person name="Fraser-Liggett C."/>
            <person name="Carlton J."/>
        </authorList>
    </citation>
    <scope>NUCLEOTIDE SEQUENCE</scope>
    <source>
        <strain evidence="1">G3</strain>
    </source>
</reference>
<proteinExistence type="predicted"/>
<dbReference type="VEuPathDB" id="TrichDB:TVAG_488650"/>
<dbReference type="RefSeq" id="XP_001303341.1">
    <property type="nucleotide sequence ID" value="XM_001303340.1"/>
</dbReference>
<dbReference type="Proteomes" id="UP000001542">
    <property type="component" value="Unassembled WGS sequence"/>
</dbReference>
<sequence length="418" mass="46670">MRAAIGWERNFLRNRAYVQLGLKINNSASLERNIQKIINSVSGFHVKVSDWNLLPTKEKTPVYKLPSTLKTLDDACKFMYKNHTRPMTEALASIGANNDTIVLNINHAAADGMFLVSLLNYLNKHENEEVHLPEIFESVDYVFDHEIKSYNGVPAPFNTVNPNLSRIIAKDTLHLAMDNTSHHTSASSNLANFKCYNPKTKSVHHLTENLWSSIILTISAFNGNFNTKGCGTCIDLRRFMKVQPDFRHCNIFSSITVNAEATKDTSVGEFMKILRSDFNSKVKSGFHFGYLKQIQEGKIPPIGALPGVGADMSSLGTFKVGGDITDAWFNIALRGDRALGSSTFTCFTVDNGINQTFHGRLRHSSFTLSDYDAQVYVDSIHHALENITDDMSCGLAIDILSDFQKKNSKSNLNDIVMF</sequence>
<dbReference type="InParanoid" id="A2FXE8"/>
<dbReference type="SMR" id="A2FXE8"/>
<evidence type="ECO:0000313" key="2">
    <source>
        <dbReference type="Proteomes" id="UP000001542"/>
    </source>
</evidence>
<keyword evidence="2" id="KW-1185">Reference proteome</keyword>
<dbReference type="AlphaFoldDB" id="A2FXE8"/>